<dbReference type="EMBL" id="CAJZBQ010000017">
    <property type="protein sequence ID" value="CAG9316977.1"/>
    <property type="molecule type" value="Genomic_DNA"/>
</dbReference>
<evidence type="ECO:0000313" key="3">
    <source>
        <dbReference type="Proteomes" id="UP001162131"/>
    </source>
</evidence>
<dbReference type="NCBIfam" id="TIGR01571">
    <property type="entry name" value="A_thal_Cys_rich"/>
    <property type="match status" value="1"/>
</dbReference>
<evidence type="ECO:0008006" key="4">
    <source>
        <dbReference type="Google" id="ProtNLM"/>
    </source>
</evidence>
<dbReference type="AlphaFoldDB" id="A0AAU9J5E6"/>
<keyword evidence="3" id="KW-1185">Reference proteome</keyword>
<reference evidence="2" key="1">
    <citation type="submission" date="2021-09" db="EMBL/GenBank/DDBJ databases">
        <authorList>
            <consortium name="AG Swart"/>
            <person name="Singh M."/>
            <person name="Singh A."/>
            <person name="Seah K."/>
            <person name="Emmerich C."/>
        </authorList>
    </citation>
    <scope>NUCLEOTIDE SEQUENCE</scope>
    <source>
        <strain evidence="2">ATCC30299</strain>
    </source>
</reference>
<keyword evidence="1" id="KW-0812">Transmembrane</keyword>
<dbReference type="PANTHER" id="PTHR15907">
    <property type="entry name" value="DUF614 FAMILY PROTEIN-RELATED"/>
    <property type="match status" value="1"/>
</dbReference>
<proteinExistence type="predicted"/>
<evidence type="ECO:0000313" key="2">
    <source>
        <dbReference type="EMBL" id="CAG9316977.1"/>
    </source>
</evidence>
<dbReference type="InterPro" id="IPR006461">
    <property type="entry name" value="PLAC_motif_containing"/>
</dbReference>
<keyword evidence="1" id="KW-0472">Membrane</keyword>
<dbReference type="Pfam" id="PF04749">
    <property type="entry name" value="PLAC8"/>
    <property type="match status" value="1"/>
</dbReference>
<sequence length="126" mass="14249">MSEGGDWHFQLFDCFAAPLNCIWACCVPCGICCQQATTTKLIIDQEENAPTFAFLFACLGCCFGVAYNRQRIRKTLGIGGSYLIDCILAFFLPCCTMVREWREVMTVKGLKEDEFVWKAWKGYSAI</sequence>
<evidence type="ECO:0000256" key="1">
    <source>
        <dbReference type="SAM" id="Phobius"/>
    </source>
</evidence>
<protein>
    <recommendedName>
        <fullName evidence="4">PLAC8 family protein</fullName>
    </recommendedName>
</protein>
<gene>
    <name evidence="2" type="ORF">BSTOLATCC_MIC17604</name>
</gene>
<feature type="transmembrane region" description="Helical" evidence="1">
    <location>
        <begin position="49"/>
        <end position="67"/>
    </location>
</feature>
<dbReference type="Proteomes" id="UP001162131">
    <property type="component" value="Unassembled WGS sequence"/>
</dbReference>
<organism evidence="2 3">
    <name type="scientific">Blepharisma stoltei</name>
    <dbReference type="NCBI Taxonomy" id="1481888"/>
    <lineage>
        <taxon>Eukaryota</taxon>
        <taxon>Sar</taxon>
        <taxon>Alveolata</taxon>
        <taxon>Ciliophora</taxon>
        <taxon>Postciliodesmatophora</taxon>
        <taxon>Heterotrichea</taxon>
        <taxon>Heterotrichida</taxon>
        <taxon>Blepharismidae</taxon>
        <taxon>Blepharisma</taxon>
    </lineage>
</organism>
<comment type="caution">
    <text evidence="2">The sequence shown here is derived from an EMBL/GenBank/DDBJ whole genome shotgun (WGS) entry which is preliminary data.</text>
</comment>
<name>A0AAU9J5E6_9CILI</name>
<keyword evidence="1" id="KW-1133">Transmembrane helix</keyword>
<accession>A0AAU9J5E6</accession>